<name>A0A840C231_9HYPH</name>
<accession>A0A840C231</accession>
<reference evidence="2 3" key="1">
    <citation type="submission" date="2020-08" db="EMBL/GenBank/DDBJ databases">
        <title>Genomic Encyclopedia of Type Strains, Phase IV (KMG-IV): sequencing the most valuable type-strain genomes for metagenomic binning, comparative biology and taxonomic classification.</title>
        <authorList>
            <person name="Goeker M."/>
        </authorList>
    </citation>
    <scope>NUCLEOTIDE SEQUENCE [LARGE SCALE GENOMIC DNA]</scope>
    <source>
        <strain evidence="2 3">DSM 103737</strain>
    </source>
</reference>
<feature type="compositionally biased region" description="Low complexity" evidence="1">
    <location>
        <begin position="109"/>
        <end position="121"/>
    </location>
</feature>
<organism evidence="2 3">
    <name type="scientific">Chelatococcus caeni</name>
    <dbReference type="NCBI Taxonomy" id="1348468"/>
    <lineage>
        <taxon>Bacteria</taxon>
        <taxon>Pseudomonadati</taxon>
        <taxon>Pseudomonadota</taxon>
        <taxon>Alphaproteobacteria</taxon>
        <taxon>Hyphomicrobiales</taxon>
        <taxon>Chelatococcaceae</taxon>
        <taxon>Chelatococcus</taxon>
    </lineage>
</organism>
<sequence>MPECPSDSDLNLLKTEIYMMPMGGGSRLLNSARMHLENAMSRVQPDGAALDLRDNVLRECERLAAAANSLSTKKGDHVAELRKVASDAADALRRHLSTLMPLPVQNSLAPDSAASPADDRA</sequence>
<comment type="caution">
    <text evidence="2">The sequence shown here is derived from an EMBL/GenBank/DDBJ whole genome shotgun (WGS) entry which is preliminary data.</text>
</comment>
<gene>
    <name evidence="2" type="ORF">GGR16_002593</name>
</gene>
<dbReference type="EMBL" id="JACIEN010000003">
    <property type="protein sequence ID" value="MBB4017559.1"/>
    <property type="molecule type" value="Genomic_DNA"/>
</dbReference>
<evidence type="ECO:0000313" key="3">
    <source>
        <dbReference type="Proteomes" id="UP000577362"/>
    </source>
</evidence>
<dbReference type="Proteomes" id="UP000577362">
    <property type="component" value="Unassembled WGS sequence"/>
</dbReference>
<feature type="region of interest" description="Disordered" evidence="1">
    <location>
        <begin position="100"/>
        <end position="121"/>
    </location>
</feature>
<protein>
    <submittedName>
        <fullName evidence="2">Uncharacterized protein</fullName>
    </submittedName>
</protein>
<evidence type="ECO:0000313" key="2">
    <source>
        <dbReference type="EMBL" id="MBB4017559.1"/>
    </source>
</evidence>
<proteinExistence type="predicted"/>
<dbReference type="RefSeq" id="WP_183316888.1">
    <property type="nucleotide sequence ID" value="NZ_JACIEN010000003.1"/>
</dbReference>
<evidence type="ECO:0000256" key="1">
    <source>
        <dbReference type="SAM" id="MobiDB-lite"/>
    </source>
</evidence>
<dbReference type="AlphaFoldDB" id="A0A840C231"/>
<keyword evidence="3" id="KW-1185">Reference proteome</keyword>